<reference evidence="4 5" key="1">
    <citation type="submission" date="2018-10" db="EMBL/GenBank/DDBJ databases">
        <title>A high-quality apple genome assembly.</title>
        <authorList>
            <person name="Hu J."/>
        </authorList>
    </citation>
    <scope>NUCLEOTIDE SEQUENCE [LARGE SCALE GENOMIC DNA]</scope>
    <source>
        <strain evidence="5">cv. HFTH1</strain>
        <tissue evidence="4">Young leaf</tissue>
    </source>
</reference>
<accession>A0A498JCA4</accession>
<dbReference type="InterPro" id="IPR003591">
    <property type="entry name" value="Leu-rich_rpt_typical-subtyp"/>
</dbReference>
<organism evidence="4 5">
    <name type="scientific">Malus domestica</name>
    <name type="common">Apple</name>
    <name type="synonym">Pyrus malus</name>
    <dbReference type="NCBI Taxonomy" id="3750"/>
    <lineage>
        <taxon>Eukaryota</taxon>
        <taxon>Viridiplantae</taxon>
        <taxon>Streptophyta</taxon>
        <taxon>Embryophyta</taxon>
        <taxon>Tracheophyta</taxon>
        <taxon>Spermatophyta</taxon>
        <taxon>Magnoliopsida</taxon>
        <taxon>eudicotyledons</taxon>
        <taxon>Gunneridae</taxon>
        <taxon>Pentapetalae</taxon>
        <taxon>rosids</taxon>
        <taxon>fabids</taxon>
        <taxon>Rosales</taxon>
        <taxon>Rosaceae</taxon>
        <taxon>Amygdaloideae</taxon>
        <taxon>Maleae</taxon>
        <taxon>Malus</taxon>
    </lineage>
</organism>
<evidence type="ECO:0000256" key="2">
    <source>
        <dbReference type="ARBA" id="ARBA00022737"/>
    </source>
</evidence>
<evidence type="ECO:0000256" key="3">
    <source>
        <dbReference type="SAM" id="MobiDB-lite"/>
    </source>
</evidence>
<evidence type="ECO:0000256" key="1">
    <source>
        <dbReference type="ARBA" id="ARBA00022614"/>
    </source>
</evidence>
<dbReference type="InterPro" id="IPR032675">
    <property type="entry name" value="LRR_dom_sf"/>
</dbReference>
<dbReference type="Gene3D" id="3.80.10.10">
    <property type="entry name" value="Ribonuclease Inhibitor"/>
    <property type="match status" value="2"/>
</dbReference>
<dbReference type="SMART" id="SM00369">
    <property type="entry name" value="LRR_TYP"/>
    <property type="match status" value="3"/>
</dbReference>
<dbReference type="PROSITE" id="PS51450">
    <property type="entry name" value="LRR"/>
    <property type="match status" value="4"/>
</dbReference>
<dbReference type="AlphaFoldDB" id="A0A498JCA4"/>
<dbReference type="PANTHER" id="PTHR15454">
    <property type="entry name" value="NISCHARIN RELATED"/>
    <property type="match status" value="1"/>
</dbReference>
<feature type="region of interest" description="Disordered" evidence="3">
    <location>
        <begin position="749"/>
        <end position="818"/>
    </location>
</feature>
<feature type="compositionally biased region" description="Polar residues" evidence="3">
    <location>
        <begin position="779"/>
        <end position="804"/>
    </location>
</feature>
<dbReference type="SUPFAM" id="SSF52075">
    <property type="entry name" value="Outer arm dynein light chain 1"/>
    <property type="match status" value="1"/>
</dbReference>
<feature type="region of interest" description="Disordered" evidence="3">
    <location>
        <begin position="495"/>
        <end position="529"/>
    </location>
</feature>
<feature type="compositionally biased region" description="Basic residues" evidence="3">
    <location>
        <begin position="754"/>
        <end position="764"/>
    </location>
</feature>
<sequence>ERTKQGVEALKAPAKEDESRTLECGCGGPYLWWCSGDLGLFLKWVGVEIILELSNVFDSSFVVLCDRGGQYNLKASTEKLQQIQLWPTNQTSFLELGQALVLTSLALSPVSGGLDCRCGGFPLIMFFISKMAKLSCFSAIVRGKKVKGDESTRSGELRKAIETLHVRLQQQPVKSLERDGKSKPETLGVLIPYGVEKKYSSPSSGNTRSPKSPIGCVEAVEAAAYEGEYEHEESPIARGNSFNDHSDLQLDEANSGEVTPSRKLDLSEPDSSTRSVDRVQSGHLSDPGVGKAEFWASPKLTRSCSNLETHKQVVKEMSSKMPALKSPSFEELQEMADSVRKDVDPGSPGSVLSHYSADRVMLKKHSSSQVLPSRSRKLWWKLFLWSHRNLHRTRDAKPKTLSPISVNKQGGYSSDTLEPNRAMQFGKTESPLSYGGQSLDKGKNIVDDNKSWGGFHIGALDLWPQNQWVAFSTEPSSSSRVQEWVKDLRIQTSIENNEDDHEGIVSPQTPPTPKTPKSPMTPETARSKSATYFSRGLEEDTLHANTVIQSLNSSSTVAHISGMGMKAIPNISCFCSLRSVNLSNNFIANITPGLLPKSLHTLDLSKNRLSTTEGLRDLTRLRVLDLSYNRISRIGRGLSSCSVLKELYLTGNKISDVEGLHRLLKLTVLDLSFNKITTTKALGQLVANYNSLQAMNLLGNPIQNNIGDEQLRKTVCSLLPKLVYLNKQSIKPQRARGVVTDSVAKAALGNKGWNPRRKSSKKLSQRSASFKNTHALPSKKSSSFPTHRHNTGASVVQQNLSKTKSMVRVSSELPSSSH</sequence>
<proteinExistence type="predicted"/>
<dbReference type="FunFam" id="3.80.10.10:FF:000320">
    <property type="entry name" value="Protein phosphatase 1 regulatory subunit pprA"/>
    <property type="match status" value="1"/>
</dbReference>
<dbReference type="STRING" id="3750.A0A498JCA4"/>
<dbReference type="EMBL" id="RDQH01000334">
    <property type="protein sequence ID" value="RXH92766.1"/>
    <property type="molecule type" value="Genomic_DNA"/>
</dbReference>
<feature type="non-terminal residue" evidence="4">
    <location>
        <position position="1"/>
    </location>
</feature>
<dbReference type="PANTHER" id="PTHR15454:SF37">
    <property type="entry name" value="OUTER ARM DYNEIN LIGHT CHAIN 1 PROTEIN"/>
    <property type="match status" value="1"/>
</dbReference>
<feature type="region of interest" description="Disordered" evidence="3">
    <location>
        <begin position="400"/>
        <end position="419"/>
    </location>
</feature>
<dbReference type="GO" id="GO:0005737">
    <property type="term" value="C:cytoplasm"/>
    <property type="evidence" value="ECO:0007669"/>
    <property type="project" value="TreeGrafter"/>
</dbReference>
<dbReference type="InterPro" id="IPR001611">
    <property type="entry name" value="Leu-rich_rpt"/>
</dbReference>
<evidence type="ECO:0000313" key="4">
    <source>
        <dbReference type="EMBL" id="RXH92766.1"/>
    </source>
</evidence>
<dbReference type="Pfam" id="PF14580">
    <property type="entry name" value="LRR_9"/>
    <property type="match status" value="1"/>
</dbReference>
<dbReference type="Proteomes" id="UP000290289">
    <property type="component" value="Chromosome 8"/>
</dbReference>
<keyword evidence="1" id="KW-0433">Leucine-rich repeat</keyword>
<gene>
    <name evidence="4" type="ORF">DVH24_042540</name>
</gene>
<keyword evidence="5" id="KW-1185">Reference proteome</keyword>
<protein>
    <submittedName>
        <fullName evidence="4">Uncharacterized protein</fullName>
    </submittedName>
</protein>
<name>A0A498JCA4_MALDO</name>
<keyword evidence="2" id="KW-0677">Repeat</keyword>
<dbReference type="SMART" id="SM00365">
    <property type="entry name" value="LRR_SD22"/>
    <property type="match status" value="4"/>
</dbReference>
<feature type="region of interest" description="Disordered" evidence="3">
    <location>
        <begin position="228"/>
        <end position="287"/>
    </location>
</feature>
<comment type="caution">
    <text evidence="4">The sequence shown here is derived from an EMBL/GenBank/DDBJ whole genome shotgun (WGS) entry which is preliminary data.</text>
</comment>
<dbReference type="PRINTS" id="PR00019">
    <property type="entry name" value="LEURICHRPT"/>
</dbReference>
<feature type="compositionally biased region" description="Polar residues" evidence="3">
    <location>
        <begin position="402"/>
        <end position="417"/>
    </location>
</feature>
<evidence type="ECO:0000313" key="5">
    <source>
        <dbReference type="Proteomes" id="UP000290289"/>
    </source>
</evidence>